<evidence type="ECO:0000313" key="2">
    <source>
        <dbReference type="Proteomes" id="UP000215459"/>
    </source>
</evidence>
<sequence length="154" mass="18430">MGKIVWLEAYRVRRLEKMRHEALLGFPWGKLSKMINEVLEPSTRTLAFPKRYAVDEAIYRLAFEAYVSGIDYSRRGEMECPPSRPEGERRRWCDRVYRESGDDLINRVIQDLDLFRHLDEWTIQSVFYFMEEVASRWFIQGVDYGIRLRQQGSL</sequence>
<gene>
    <name evidence="1" type="ORF">CHM34_15480</name>
</gene>
<dbReference type="RefSeq" id="WP_094265519.1">
    <property type="nucleotide sequence ID" value="NZ_NOWF01000011.1"/>
</dbReference>
<reference evidence="1 2" key="1">
    <citation type="submission" date="2017-07" db="EMBL/GenBank/DDBJ databases">
        <title>The genome sequence of Paludifilum halophilum highlights mechanisms for microbial adaptation to high salt environemnts.</title>
        <authorList>
            <person name="Belbahri L."/>
        </authorList>
    </citation>
    <scope>NUCLEOTIDE SEQUENCE [LARGE SCALE GENOMIC DNA]</scope>
    <source>
        <strain evidence="1 2">DSM 102817</strain>
    </source>
</reference>
<organism evidence="1 2">
    <name type="scientific">Paludifilum halophilum</name>
    <dbReference type="NCBI Taxonomy" id="1642702"/>
    <lineage>
        <taxon>Bacteria</taxon>
        <taxon>Bacillati</taxon>
        <taxon>Bacillota</taxon>
        <taxon>Bacilli</taxon>
        <taxon>Bacillales</taxon>
        <taxon>Thermoactinomycetaceae</taxon>
        <taxon>Paludifilum</taxon>
    </lineage>
</organism>
<keyword evidence="2" id="KW-1185">Reference proteome</keyword>
<dbReference type="AlphaFoldDB" id="A0A235B2J5"/>
<proteinExistence type="predicted"/>
<protein>
    <recommendedName>
        <fullName evidence="3">DUF2521 domain-containing protein</fullName>
    </recommendedName>
</protein>
<evidence type="ECO:0008006" key="3">
    <source>
        <dbReference type="Google" id="ProtNLM"/>
    </source>
</evidence>
<accession>A0A235B2J5</accession>
<evidence type="ECO:0000313" key="1">
    <source>
        <dbReference type="EMBL" id="OYD06503.1"/>
    </source>
</evidence>
<dbReference type="OrthoDB" id="2990216at2"/>
<name>A0A235B2J5_9BACL</name>
<comment type="caution">
    <text evidence="1">The sequence shown here is derived from an EMBL/GenBank/DDBJ whole genome shotgun (WGS) entry which is preliminary data.</text>
</comment>
<dbReference type="Proteomes" id="UP000215459">
    <property type="component" value="Unassembled WGS sequence"/>
</dbReference>
<dbReference type="EMBL" id="NOWF01000011">
    <property type="protein sequence ID" value="OYD06503.1"/>
    <property type="molecule type" value="Genomic_DNA"/>
</dbReference>